<keyword evidence="2" id="KW-1185">Reference proteome</keyword>
<evidence type="ECO:0000313" key="1">
    <source>
        <dbReference type="EMBL" id="GAW92873.1"/>
    </source>
</evidence>
<protein>
    <submittedName>
        <fullName evidence="1">Uncharacterized protein</fullName>
    </submittedName>
</protein>
<feature type="non-terminal residue" evidence="1">
    <location>
        <position position="1"/>
    </location>
</feature>
<comment type="caution">
    <text evidence="1">The sequence shown here is derived from an EMBL/GenBank/DDBJ whole genome shotgun (WGS) entry which is preliminary data.</text>
</comment>
<organism evidence="1 2">
    <name type="scientific">Calderihabitans maritimus</name>
    <dbReference type="NCBI Taxonomy" id="1246530"/>
    <lineage>
        <taxon>Bacteria</taxon>
        <taxon>Bacillati</taxon>
        <taxon>Bacillota</taxon>
        <taxon>Clostridia</taxon>
        <taxon>Neomoorellales</taxon>
        <taxon>Calderihabitantaceae</taxon>
        <taxon>Calderihabitans</taxon>
    </lineage>
</organism>
<dbReference type="EMBL" id="BDGJ01000101">
    <property type="protein sequence ID" value="GAW92873.1"/>
    <property type="molecule type" value="Genomic_DNA"/>
</dbReference>
<gene>
    <name evidence="1" type="ORF">KKC1_20200</name>
</gene>
<proteinExistence type="predicted"/>
<dbReference type="Proteomes" id="UP000197032">
    <property type="component" value="Unassembled WGS sequence"/>
</dbReference>
<sequence>GRFLGKRPATL</sequence>
<accession>A0A1Z5HTK7</accession>
<name>A0A1Z5HTK7_9FIRM</name>
<evidence type="ECO:0000313" key="2">
    <source>
        <dbReference type="Proteomes" id="UP000197032"/>
    </source>
</evidence>
<reference evidence="2" key="1">
    <citation type="journal article" date="2017" name="Appl. Environ. Microbiol.">
        <title>Genomic analysis of Calderihabitans maritimus KKC1, a thermophilic hydrogenogenic carboxydotrophic bacterium isolated from marine sediment.</title>
        <authorList>
            <person name="Omae K."/>
            <person name="Yoneda Y."/>
            <person name="Fukuyama Y."/>
            <person name="Yoshida T."/>
            <person name="Sako Y."/>
        </authorList>
    </citation>
    <scope>NUCLEOTIDE SEQUENCE [LARGE SCALE GENOMIC DNA]</scope>
    <source>
        <strain evidence="2">KKC1</strain>
    </source>
</reference>